<evidence type="ECO:0000313" key="1">
    <source>
        <dbReference type="EMBL" id="CAH2005485.1"/>
    </source>
</evidence>
<dbReference type="Proteomes" id="UP001152888">
    <property type="component" value="Unassembled WGS sequence"/>
</dbReference>
<reference evidence="1" key="1">
    <citation type="submission" date="2022-03" db="EMBL/GenBank/DDBJ databases">
        <authorList>
            <person name="Sayadi A."/>
        </authorList>
    </citation>
    <scope>NUCLEOTIDE SEQUENCE</scope>
</reference>
<dbReference type="AlphaFoldDB" id="A0A9P0Q0E8"/>
<name>A0A9P0Q0E8_ACAOB</name>
<keyword evidence="2" id="KW-1185">Reference proteome</keyword>
<gene>
    <name evidence="1" type="ORF">ACAOBT_LOCUS28573</name>
</gene>
<dbReference type="EMBL" id="CAKOFQ010007642">
    <property type="protein sequence ID" value="CAH2005485.1"/>
    <property type="molecule type" value="Genomic_DNA"/>
</dbReference>
<evidence type="ECO:0000313" key="2">
    <source>
        <dbReference type="Proteomes" id="UP001152888"/>
    </source>
</evidence>
<comment type="caution">
    <text evidence="1">The sequence shown here is derived from an EMBL/GenBank/DDBJ whole genome shotgun (WGS) entry which is preliminary data.</text>
</comment>
<protein>
    <submittedName>
        <fullName evidence="1">Uncharacterized protein</fullName>
    </submittedName>
</protein>
<sequence>MAICFDPRKLENIIHNVDQPLLPLRSASSAVHRPNCRVTPLVAPTPRVPTLVSDESPARFRPDGCQYLGSHGQGCAQEADREYEIPGGHGTLAALQVYRSCT</sequence>
<organism evidence="1 2">
    <name type="scientific">Acanthoscelides obtectus</name>
    <name type="common">Bean weevil</name>
    <name type="synonym">Bruchus obtectus</name>
    <dbReference type="NCBI Taxonomy" id="200917"/>
    <lineage>
        <taxon>Eukaryota</taxon>
        <taxon>Metazoa</taxon>
        <taxon>Ecdysozoa</taxon>
        <taxon>Arthropoda</taxon>
        <taxon>Hexapoda</taxon>
        <taxon>Insecta</taxon>
        <taxon>Pterygota</taxon>
        <taxon>Neoptera</taxon>
        <taxon>Endopterygota</taxon>
        <taxon>Coleoptera</taxon>
        <taxon>Polyphaga</taxon>
        <taxon>Cucujiformia</taxon>
        <taxon>Chrysomeloidea</taxon>
        <taxon>Chrysomelidae</taxon>
        <taxon>Bruchinae</taxon>
        <taxon>Bruchini</taxon>
        <taxon>Acanthoscelides</taxon>
    </lineage>
</organism>
<accession>A0A9P0Q0E8</accession>
<proteinExistence type="predicted"/>